<proteinExistence type="predicted"/>
<comment type="caution">
    <text evidence="1">The sequence shown here is derived from an EMBL/GenBank/DDBJ whole genome shotgun (WGS) entry which is preliminary data.</text>
</comment>
<evidence type="ECO:0000313" key="1">
    <source>
        <dbReference type="EMBL" id="TRM55822.1"/>
    </source>
</evidence>
<sequence length="98" mass="9964">MSGNDGRGSTGTLGGDWMGGFGGDWMGGFGCGFGGAAEWALHSTMIVHMVRVTIPTMAGTTTLHGEVGRSGLVYSGVYSLLGILGAERYDGGGDSLRC</sequence>
<keyword evidence="2" id="KW-1185">Reference proteome</keyword>
<dbReference type="AlphaFoldDB" id="A0A550BTF9"/>
<accession>A0A550BTF9</accession>
<dbReference type="Proteomes" id="UP000320762">
    <property type="component" value="Unassembled WGS sequence"/>
</dbReference>
<dbReference type="EMBL" id="VDMD01000091">
    <property type="protein sequence ID" value="TRM55822.1"/>
    <property type="molecule type" value="Genomic_DNA"/>
</dbReference>
<evidence type="ECO:0000313" key="2">
    <source>
        <dbReference type="Proteomes" id="UP000320762"/>
    </source>
</evidence>
<gene>
    <name evidence="1" type="ORF">BD626DRAFT_521875</name>
</gene>
<name>A0A550BTF9_9AGAR</name>
<organism evidence="1 2">
    <name type="scientific">Schizophyllum amplum</name>
    <dbReference type="NCBI Taxonomy" id="97359"/>
    <lineage>
        <taxon>Eukaryota</taxon>
        <taxon>Fungi</taxon>
        <taxon>Dikarya</taxon>
        <taxon>Basidiomycota</taxon>
        <taxon>Agaricomycotina</taxon>
        <taxon>Agaricomycetes</taxon>
        <taxon>Agaricomycetidae</taxon>
        <taxon>Agaricales</taxon>
        <taxon>Schizophyllaceae</taxon>
        <taxon>Schizophyllum</taxon>
    </lineage>
</organism>
<protein>
    <submittedName>
        <fullName evidence="1">Uncharacterized protein</fullName>
    </submittedName>
</protein>
<feature type="non-terminal residue" evidence="1">
    <location>
        <position position="98"/>
    </location>
</feature>
<reference evidence="1 2" key="1">
    <citation type="journal article" date="2019" name="New Phytol.">
        <title>Comparative genomics reveals unique wood-decay strategies and fruiting body development in the Schizophyllaceae.</title>
        <authorList>
            <person name="Almasi E."/>
            <person name="Sahu N."/>
            <person name="Krizsan K."/>
            <person name="Balint B."/>
            <person name="Kovacs G.M."/>
            <person name="Kiss B."/>
            <person name="Cseklye J."/>
            <person name="Drula E."/>
            <person name="Henrissat B."/>
            <person name="Nagy I."/>
            <person name="Chovatia M."/>
            <person name="Adam C."/>
            <person name="LaButti K."/>
            <person name="Lipzen A."/>
            <person name="Riley R."/>
            <person name="Grigoriev I.V."/>
            <person name="Nagy L.G."/>
        </authorList>
    </citation>
    <scope>NUCLEOTIDE SEQUENCE [LARGE SCALE GENOMIC DNA]</scope>
    <source>
        <strain evidence="1 2">NL-1724</strain>
    </source>
</reference>